<evidence type="ECO:0000256" key="2">
    <source>
        <dbReference type="ARBA" id="ARBA00023277"/>
    </source>
</evidence>
<keyword evidence="1 3" id="KW-0560">Oxidoreductase</keyword>
<evidence type="ECO:0000256" key="1">
    <source>
        <dbReference type="ARBA" id="ARBA00023002"/>
    </source>
</evidence>
<dbReference type="InterPro" id="IPR019944">
    <property type="entry name" value="F420-dep_G6P_DH"/>
</dbReference>
<dbReference type="NCBIfam" id="TIGR03554">
    <property type="entry name" value="F420_G6P_DH"/>
    <property type="match status" value="1"/>
</dbReference>
<dbReference type="GO" id="GO:0052749">
    <property type="term" value="F:glucose-6-phosphate dehydrogenase (coenzyme F420) activity"/>
    <property type="evidence" value="ECO:0007669"/>
    <property type="project" value="UniProtKB-EC"/>
</dbReference>
<feature type="binding site" evidence="3">
    <location>
        <position position="263"/>
    </location>
    <ligand>
        <name>substrate</name>
    </ligand>
</feature>
<dbReference type="PANTHER" id="PTHR43244:SF1">
    <property type="entry name" value="5,10-METHYLENETETRAHYDROMETHANOPTERIN REDUCTASE"/>
    <property type="match status" value="1"/>
</dbReference>
<feature type="active site" description="Proton donor" evidence="3">
    <location>
        <position position="46"/>
    </location>
</feature>
<dbReference type="HAMAP" id="MF_02123">
    <property type="entry name" value="F420_G6P_DH"/>
    <property type="match status" value="1"/>
</dbReference>
<feature type="binding site" evidence="3">
    <location>
        <position position="82"/>
    </location>
    <ligand>
        <name>coenzyme F420-(gamma-Glu)n</name>
        <dbReference type="ChEBI" id="CHEBI:133980"/>
    </ligand>
</feature>
<feature type="binding site" evidence="3">
    <location>
        <begin position="181"/>
        <end position="182"/>
    </location>
    <ligand>
        <name>coenzyme F420-(gamma-Glu)n</name>
        <dbReference type="ChEBI" id="CHEBI:133980"/>
    </ligand>
</feature>
<accession>A0ABV4GXE2</accession>
<reference evidence="5 6" key="1">
    <citation type="submission" date="2024-07" db="EMBL/GenBank/DDBJ databases">
        <authorList>
            <person name="Thanompreechachai J."/>
            <person name="Duangmal K."/>
        </authorList>
    </citation>
    <scope>NUCLEOTIDE SEQUENCE [LARGE SCALE GENOMIC DNA]</scope>
    <source>
        <strain evidence="5 6">LSe6-4</strain>
    </source>
</reference>
<comment type="catalytic activity">
    <reaction evidence="3">
        <text>oxidized coenzyme F420-(gamma-L-Glu)(n) + D-glucose 6-phosphate + H(+) = 6-phospho-D-glucono-1,5-lactone + reduced coenzyme F420-(gamma-L-Glu)(n)</text>
        <dbReference type="Rhea" id="RHEA:27294"/>
        <dbReference type="Rhea" id="RHEA-COMP:12939"/>
        <dbReference type="Rhea" id="RHEA-COMP:14378"/>
        <dbReference type="ChEBI" id="CHEBI:15378"/>
        <dbReference type="ChEBI" id="CHEBI:57955"/>
        <dbReference type="ChEBI" id="CHEBI:61548"/>
        <dbReference type="ChEBI" id="CHEBI:133980"/>
        <dbReference type="ChEBI" id="CHEBI:139511"/>
        <dbReference type="EC" id="1.1.98.2"/>
    </reaction>
</comment>
<gene>
    <name evidence="3 5" type="primary">fgd</name>
    <name evidence="5" type="ORF">AB2L27_04280</name>
</gene>
<dbReference type="InterPro" id="IPR050564">
    <property type="entry name" value="F420-G6PD/mer"/>
</dbReference>
<organism evidence="5 6">
    <name type="scientific">Kineococcus halophytocola</name>
    <dbReference type="NCBI Taxonomy" id="3234027"/>
    <lineage>
        <taxon>Bacteria</taxon>
        <taxon>Bacillati</taxon>
        <taxon>Actinomycetota</taxon>
        <taxon>Actinomycetes</taxon>
        <taxon>Kineosporiales</taxon>
        <taxon>Kineosporiaceae</taxon>
        <taxon>Kineococcus</taxon>
    </lineage>
</organism>
<keyword evidence="2 3" id="KW-0119">Carbohydrate metabolism</keyword>
<comment type="function">
    <text evidence="3">Catalyzes the coenzyme F420-dependent oxidation of glucose 6-phosphate (G6P) to 6-phosphogluconolactone.</text>
</comment>
<feature type="binding site" evidence="3">
    <location>
        <begin position="184"/>
        <end position="185"/>
    </location>
    <ligand>
        <name>coenzyme F420-(gamma-Glu)n</name>
        <dbReference type="ChEBI" id="CHEBI:133980"/>
    </ligand>
</feature>
<evidence type="ECO:0000256" key="3">
    <source>
        <dbReference type="HAMAP-Rule" id="MF_02123"/>
    </source>
</evidence>
<dbReference type="RefSeq" id="WP_370440235.1">
    <property type="nucleotide sequence ID" value="NZ_JBGFTU010000004.1"/>
</dbReference>
<feature type="active site" description="Proton acceptor" evidence="3">
    <location>
        <position position="115"/>
    </location>
</feature>
<evidence type="ECO:0000313" key="6">
    <source>
        <dbReference type="Proteomes" id="UP001565927"/>
    </source>
</evidence>
<dbReference type="SUPFAM" id="SSF51679">
    <property type="entry name" value="Bacterial luciferase-like"/>
    <property type="match status" value="1"/>
</dbReference>
<proteinExistence type="inferred from homology"/>
<feature type="binding site" evidence="3">
    <location>
        <position position="287"/>
    </location>
    <ligand>
        <name>substrate</name>
    </ligand>
</feature>
<dbReference type="PANTHER" id="PTHR43244">
    <property type="match status" value="1"/>
</dbReference>
<feature type="binding site" evidence="3">
    <location>
        <begin position="113"/>
        <end position="114"/>
    </location>
    <ligand>
        <name>coenzyme F420-(gamma-Glu)n</name>
        <dbReference type="ChEBI" id="CHEBI:133980"/>
    </ligand>
</feature>
<dbReference type="Pfam" id="PF00296">
    <property type="entry name" value="Bac_luciferase"/>
    <property type="match status" value="1"/>
</dbReference>
<dbReference type="Proteomes" id="UP001565927">
    <property type="component" value="Unassembled WGS sequence"/>
</dbReference>
<keyword evidence="6" id="KW-1185">Reference proteome</keyword>
<comment type="caution">
    <text evidence="5">The sequence shown here is derived from an EMBL/GenBank/DDBJ whole genome shotgun (WGS) entry which is preliminary data.</text>
</comment>
<dbReference type="Gene3D" id="3.20.20.30">
    <property type="entry name" value="Luciferase-like domain"/>
    <property type="match status" value="1"/>
</dbReference>
<name>A0ABV4GXE2_9ACTN</name>
<dbReference type="EC" id="1.1.98.2" evidence="3"/>
<protein>
    <recommendedName>
        <fullName evidence="3">F420-dependent glucose-6-phosphate dehydrogenase</fullName>
        <shortName evidence="3">FGD</shortName>
        <shortName evidence="3">G6PD</shortName>
        <ecNumber evidence="3">1.1.98.2</ecNumber>
    </recommendedName>
</protein>
<feature type="binding site" evidence="3">
    <location>
        <position position="202"/>
    </location>
    <ligand>
        <name>substrate</name>
    </ligand>
</feature>
<dbReference type="InterPro" id="IPR019945">
    <property type="entry name" value="F420_G6P_DH-rel"/>
</dbReference>
<dbReference type="InterPro" id="IPR011251">
    <property type="entry name" value="Luciferase-like_dom"/>
</dbReference>
<comment type="similarity">
    <text evidence="3">Belongs to the F420-dependent glucose-6-phosphate dehydrogenase family.</text>
</comment>
<evidence type="ECO:0000313" key="5">
    <source>
        <dbReference type="EMBL" id="MEZ0163981.1"/>
    </source>
</evidence>
<dbReference type="CDD" id="cd01097">
    <property type="entry name" value="Tetrahydromethanopterin_reductase"/>
    <property type="match status" value="1"/>
</dbReference>
<feature type="binding site" evidence="3">
    <location>
        <position position="199"/>
    </location>
    <ligand>
        <name>substrate</name>
    </ligand>
</feature>
<feature type="domain" description="Luciferase-like" evidence="4">
    <location>
        <begin position="17"/>
        <end position="311"/>
    </location>
</feature>
<sequence length="338" mass="37057">MSVDTHGQPLKLGYKASAEQFAPGELADVAVQAEEQGLDSVWISDHFQPWRHVDGHAPSALTWLPWVAAKTSRVQLGTSVLTPTLRYNPAVIAQAFATLGVLAPGRAILGVGTGEALNETAVGVDFPETRERFARLREAVRLIKTLWAEERVTFEGEYYRLHDATVYDRPEQPVPIYVAAGGPGVTKYAGRAGDGYICTSGKGMDLYSQTLLPALREGLEASGRTEQQIDKTIEIKLSFDEDPAAALENTRFWAPLSLSAEQKSQVHDPVEMARLADELPIEQVAKRWIVASDPEQVAKAVQEYVDAGFTHLVFHAPGHDQSRFLTQFTADVVPLLRA</sequence>
<feature type="binding site" evidence="3">
    <location>
        <position position="45"/>
    </location>
    <ligand>
        <name>coenzyme F420-(gamma-Glu)n</name>
        <dbReference type="ChEBI" id="CHEBI:133980"/>
    </ligand>
</feature>
<dbReference type="InterPro" id="IPR036661">
    <property type="entry name" value="Luciferase-like_sf"/>
</dbReference>
<evidence type="ECO:0000259" key="4">
    <source>
        <dbReference type="Pfam" id="PF00296"/>
    </source>
</evidence>
<dbReference type="EMBL" id="JBGFTU010000004">
    <property type="protein sequence ID" value="MEZ0163981.1"/>
    <property type="molecule type" value="Genomic_DNA"/>
</dbReference>
<dbReference type="NCBIfam" id="TIGR03557">
    <property type="entry name" value="F420_G6P_family"/>
    <property type="match status" value="1"/>
</dbReference>
<comment type="subunit">
    <text evidence="3">Homodimer.</text>
</comment>
<feature type="binding site" evidence="3">
    <location>
        <position position="118"/>
    </location>
    <ligand>
        <name>coenzyme F420-(gamma-Glu)n</name>
        <dbReference type="ChEBI" id="CHEBI:133980"/>
    </ligand>
</feature>